<dbReference type="Pfam" id="PF03321">
    <property type="entry name" value="GH3"/>
    <property type="match status" value="1"/>
</dbReference>
<dbReference type="RefSeq" id="XP_007773932.1">
    <property type="nucleotide sequence ID" value="XM_007775742.1"/>
</dbReference>
<dbReference type="PANTHER" id="PTHR31901:SF9">
    <property type="entry name" value="GH3 DOMAIN-CONTAINING PROTEIN"/>
    <property type="match status" value="1"/>
</dbReference>
<evidence type="ECO:0000313" key="3">
    <source>
        <dbReference type="Proteomes" id="UP000053558"/>
    </source>
</evidence>
<dbReference type="EMBL" id="JH711587">
    <property type="protein sequence ID" value="EIW75937.1"/>
    <property type="molecule type" value="Genomic_DNA"/>
</dbReference>
<dbReference type="GO" id="GO:0005737">
    <property type="term" value="C:cytoplasm"/>
    <property type="evidence" value="ECO:0007669"/>
    <property type="project" value="TreeGrafter"/>
</dbReference>
<accession>A0A5M3MA10</accession>
<dbReference type="OrthoDB" id="10004661at2759"/>
<gene>
    <name evidence="2" type="ORF">CONPUDRAFT_131422</name>
</gene>
<reference evidence="3" key="1">
    <citation type="journal article" date="2012" name="Science">
        <title>The Paleozoic origin of enzymatic lignin decomposition reconstructed from 31 fungal genomes.</title>
        <authorList>
            <person name="Floudas D."/>
            <person name="Binder M."/>
            <person name="Riley R."/>
            <person name="Barry K."/>
            <person name="Blanchette R.A."/>
            <person name="Henrissat B."/>
            <person name="Martinez A.T."/>
            <person name="Otillar R."/>
            <person name="Spatafora J.W."/>
            <person name="Yadav J.S."/>
            <person name="Aerts A."/>
            <person name="Benoit I."/>
            <person name="Boyd A."/>
            <person name="Carlson A."/>
            <person name="Copeland A."/>
            <person name="Coutinho P.M."/>
            <person name="de Vries R.P."/>
            <person name="Ferreira P."/>
            <person name="Findley K."/>
            <person name="Foster B."/>
            <person name="Gaskell J."/>
            <person name="Glotzer D."/>
            <person name="Gorecki P."/>
            <person name="Heitman J."/>
            <person name="Hesse C."/>
            <person name="Hori C."/>
            <person name="Igarashi K."/>
            <person name="Jurgens J.A."/>
            <person name="Kallen N."/>
            <person name="Kersten P."/>
            <person name="Kohler A."/>
            <person name="Kuees U."/>
            <person name="Kumar T.K.A."/>
            <person name="Kuo A."/>
            <person name="LaButti K."/>
            <person name="Larrondo L.F."/>
            <person name="Lindquist E."/>
            <person name="Ling A."/>
            <person name="Lombard V."/>
            <person name="Lucas S."/>
            <person name="Lundell T."/>
            <person name="Martin R."/>
            <person name="McLaughlin D.J."/>
            <person name="Morgenstern I."/>
            <person name="Morin E."/>
            <person name="Murat C."/>
            <person name="Nagy L.G."/>
            <person name="Nolan M."/>
            <person name="Ohm R.A."/>
            <person name="Patyshakuliyeva A."/>
            <person name="Rokas A."/>
            <person name="Ruiz-Duenas F.J."/>
            <person name="Sabat G."/>
            <person name="Salamov A."/>
            <person name="Samejima M."/>
            <person name="Schmutz J."/>
            <person name="Slot J.C."/>
            <person name="St John F."/>
            <person name="Stenlid J."/>
            <person name="Sun H."/>
            <person name="Sun S."/>
            <person name="Syed K."/>
            <person name="Tsang A."/>
            <person name="Wiebenga A."/>
            <person name="Young D."/>
            <person name="Pisabarro A."/>
            <person name="Eastwood D.C."/>
            <person name="Martin F."/>
            <person name="Cullen D."/>
            <person name="Grigoriev I.V."/>
            <person name="Hibbett D.S."/>
        </authorList>
    </citation>
    <scope>NUCLEOTIDE SEQUENCE [LARGE SCALE GENOMIC DNA]</scope>
    <source>
        <strain evidence="3">RWD-64-598 SS2</strain>
    </source>
</reference>
<evidence type="ECO:0000313" key="2">
    <source>
        <dbReference type="EMBL" id="EIW75937.1"/>
    </source>
</evidence>
<dbReference type="InterPro" id="IPR055377">
    <property type="entry name" value="GH3_M"/>
</dbReference>
<proteinExistence type="predicted"/>
<evidence type="ECO:0000259" key="1">
    <source>
        <dbReference type="Pfam" id="PF23571"/>
    </source>
</evidence>
<protein>
    <recommendedName>
        <fullName evidence="1">GH3 middle domain-containing protein</fullName>
    </recommendedName>
</protein>
<comment type="caution">
    <text evidence="2">The sequence shown here is derived from an EMBL/GenBank/DDBJ whole genome shotgun (WGS) entry which is preliminary data.</text>
</comment>
<dbReference type="InterPro" id="IPR004993">
    <property type="entry name" value="GH3"/>
</dbReference>
<feature type="domain" description="GH3 middle" evidence="1">
    <location>
        <begin position="208"/>
        <end position="262"/>
    </location>
</feature>
<dbReference type="Pfam" id="PF23571">
    <property type="entry name" value="GH3_M"/>
    <property type="match status" value="1"/>
</dbReference>
<organism evidence="2 3">
    <name type="scientific">Coniophora puteana (strain RWD-64-598)</name>
    <name type="common">Brown rot fungus</name>
    <dbReference type="NCBI Taxonomy" id="741705"/>
    <lineage>
        <taxon>Eukaryota</taxon>
        <taxon>Fungi</taxon>
        <taxon>Dikarya</taxon>
        <taxon>Basidiomycota</taxon>
        <taxon>Agaricomycotina</taxon>
        <taxon>Agaricomycetes</taxon>
        <taxon>Agaricomycetidae</taxon>
        <taxon>Boletales</taxon>
        <taxon>Coniophorineae</taxon>
        <taxon>Coniophoraceae</taxon>
        <taxon>Coniophora</taxon>
    </lineage>
</organism>
<dbReference type="GO" id="GO:0016881">
    <property type="term" value="F:acid-amino acid ligase activity"/>
    <property type="evidence" value="ECO:0007669"/>
    <property type="project" value="TreeGrafter"/>
</dbReference>
<name>A0A5M3MA10_CONPW</name>
<sequence>MVSLTFSVIKRGLRSQVRFFCLVEGYPCLILTSCLFLGPGTIAPFGAGLIVNYRSLLLTHAAFALAERSVDVLSLTWSTTVIDFMQWIDEEWETLLEGIEKGKLPQFPETEEVHAAIATMFYADPERAEELRKIGPPSRTAVGWATKTWPGLNSLRAISTGAFERLLPKLRAFVGPDVKVATPGYGCTECPVGGTFGAEVPSVFKVVNDNYIELLEILDDGEDGAVKQLWEVEFGKLYEPVFTTYDGLWRYRIQDVVQAVGFDPADGALVLKYKERRNLSMKIPNCALITSSDIVESVASVEGLKHAEFTTFLDDRLVPATVGFFVESAQTSTISPSDRDVIRDALVETNGNFAISAKRGSAVRPTIRILAPGTFAEFRHWRGSLNASGSSQIKVSLITLDPRSQEFFLGKVIDEVH</sequence>
<keyword evidence="3" id="KW-1185">Reference proteome</keyword>
<dbReference type="PANTHER" id="PTHR31901">
    <property type="entry name" value="GH3 DOMAIN-CONTAINING PROTEIN"/>
    <property type="match status" value="1"/>
</dbReference>
<dbReference type="Proteomes" id="UP000053558">
    <property type="component" value="Unassembled WGS sequence"/>
</dbReference>
<dbReference type="GeneID" id="19200343"/>
<dbReference type="KEGG" id="cput:CONPUDRAFT_131422"/>
<dbReference type="AlphaFoldDB" id="A0A5M3MA10"/>